<feature type="region of interest" description="Disordered" evidence="7">
    <location>
        <begin position="1336"/>
        <end position="1357"/>
    </location>
</feature>
<organism evidence="9 10">
    <name type="scientific">Lolium multiflorum</name>
    <name type="common">Italian ryegrass</name>
    <name type="synonym">Lolium perenne subsp. multiflorum</name>
    <dbReference type="NCBI Taxonomy" id="4521"/>
    <lineage>
        <taxon>Eukaryota</taxon>
        <taxon>Viridiplantae</taxon>
        <taxon>Streptophyta</taxon>
        <taxon>Embryophyta</taxon>
        <taxon>Tracheophyta</taxon>
        <taxon>Spermatophyta</taxon>
        <taxon>Magnoliopsida</taxon>
        <taxon>Liliopsida</taxon>
        <taxon>Poales</taxon>
        <taxon>Poaceae</taxon>
        <taxon>BOP clade</taxon>
        <taxon>Pooideae</taxon>
        <taxon>Poodae</taxon>
        <taxon>Poeae</taxon>
        <taxon>Poeae Chloroplast Group 2 (Poeae type)</taxon>
        <taxon>Loliodinae</taxon>
        <taxon>Loliinae</taxon>
        <taxon>Lolium</taxon>
    </lineage>
</organism>
<feature type="region of interest" description="Disordered" evidence="7">
    <location>
        <begin position="636"/>
        <end position="704"/>
    </location>
</feature>
<reference evidence="9" key="1">
    <citation type="submission" date="2023-07" db="EMBL/GenBank/DDBJ databases">
        <title>A chromosome-level genome assembly of Lolium multiflorum.</title>
        <authorList>
            <person name="Chen Y."/>
            <person name="Copetti D."/>
            <person name="Kolliker R."/>
            <person name="Studer B."/>
        </authorList>
    </citation>
    <scope>NUCLEOTIDE SEQUENCE</scope>
    <source>
        <strain evidence="9">02402/16</strain>
        <tissue evidence="9">Leaf</tissue>
    </source>
</reference>
<dbReference type="GO" id="GO:0004519">
    <property type="term" value="F:endonuclease activity"/>
    <property type="evidence" value="ECO:0007669"/>
    <property type="project" value="UniProtKB-KW"/>
</dbReference>
<keyword evidence="6" id="KW-0175">Coiled coil</keyword>
<feature type="compositionally biased region" description="Basic and acidic residues" evidence="7">
    <location>
        <begin position="1311"/>
        <end position="1320"/>
    </location>
</feature>
<comment type="caution">
    <text evidence="9">The sequence shown here is derived from an EMBL/GenBank/DDBJ whole genome shotgun (WGS) entry which is preliminary data.</text>
</comment>
<accession>A0AAD8W2N7</accession>
<dbReference type="InterPro" id="IPR043128">
    <property type="entry name" value="Rev_trsase/Diguanyl_cyclase"/>
</dbReference>
<dbReference type="Gene3D" id="2.40.70.10">
    <property type="entry name" value="Acid Proteases"/>
    <property type="match status" value="1"/>
</dbReference>
<dbReference type="GO" id="GO:0016779">
    <property type="term" value="F:nucleotidyltransferase activity"/>
    <property type="evidence" value="ECO:0007669"/>
    <property type="project" value="UniProtKB-KW"/>
</dbReference>
<feature type="compositionally biased region" description="Basic residues" evidence="7">
    <location>
        <begin position="1718"/>
        <end position="1728"/>
    </location>
</feature>
<feature type="domain" description="Reverse transcriptase" evidence="8">
    <location>
        <begin position="2143"/>
        <end position="2322"/>
    </location>
</feature>
<evidence type="ECO:0000313" key="10">
    <source>
        <dbReference type="Proteomes" id="UP001231189"/>
    </source>
</evidence>
<feature type="coiled-coil region" evidence="6">
    <location>
        <begin position="37"/>
        <end position="64"/>
    </location>
</feature>
<dbReference type="CDD" id="cd09274">
    <property type="entry name" value="RNase_HI_RT_Ty3"/>
    <property type="match status" value="1"/>
</dbReference>
<evidence type="ECO:0000256" key="2">
    <source>
        <dbReference type="ARBA" id="ARBA00022695"/>
    </source>
</evidence>
<feature type="region of interest" description="Disordered" evidence="7">
    <location>
        <begin position="808"/>
        <end position="836"/>
    </location>
</feature>
<feature type="region of interest" description="Disordered" evidence="7">
    <location>
        <begin position="1253"/>
        <end position="1320"/>
    </location>
</feature>
<evidence type="ECO:0000259" key="8">
    <source>
        <dbReference type="PROSITE" id="PS50878"/>
    </source>
</evidence>
<dbReference type="PROSITE" id="PS50878">
    <property type="entry name" value="RT_POL"/>
    <property type="match status" value="1"/>
</dbReference>
<dbReference type="CDD" id="cd00303">
    <property type="entry name" value="retropepsin_like"/>
    <property type="match status" value="1"/>
</dbReference>
<evidence type="ECO:0000256" key="6">
    <source>
        <dbReference type="SAM" id="Coils"/>
    </source>
</evidence>
<evidence type="ECO:0000313" key="9">
    <source>
        <dbReference type="EMBL" id="KAK1632597.1"/>
    </source>
</evidence>
<feature type="region of interest" description="Disordered" evidence="7">
    <location>
        <begin position="1700"/>
        <end position="1827"/>
    </location>
</feature>
<keyword evidence="4" id="KW-0255">Endonuclease</keyword>
<feature type="region of interest" description="Disordered" evidence="7">
    <location>
        <begin position="771"/>
        <end position="794"/>
    </location>
</feature>
<feature type="region of interest" description="Disordered" evidence="7">
    <location>
        <begin position="572"/>
        <end position="618"/>
    </location>
</feature>
<dbReference type="InterPro" id="IPR041577">
    <property type="entry name" value="RT_RNaseH_2"/>
</dbReference>
<dbReference type="Gene3D" id="3.30.70.270">
    <property type="match status" value="2"/>
</dbReference>
<evidence type="ECO:0000256" key="4">
    <source>
        <dbReference type="ARBA" id="ARBA00022759"/>
    </source>
</evidence>
<sequence length="2606" mass="290309">MTIHFGTRPPTVFFEVGAKVYMHQAQDPAQFQVVQSKKAQRRAAAKAKKERRELMLEARALLKESTRAEMRGDVEAAERLRIMAINRRTGAASLRAPTPTPPPALPAPTTRRTEVELLEGLEAASYNLRRLMASARLSDSPHPLRNYRRKYRKDLADKVFTYANTLTPPYNLFPDEWANEPLKVKEMVRRTIMKEFWKRRSRKEPILPGSPFFGARHLRHATRTCGENFASCRTKWTTSNGGFVIKGRHVHRRRELGAGRRAKSRVIGLNMSVEPWRLDVRLHQLDPSMGGILTCPRDGTDGHAIKTNSGTLIPRKCGDQGILYGLHFPFDLLPLIGGENNFRRAYQEKRPLHLPVLHHQFFPPHRIGFRISPELERHERYNYLLNRLTPKPRKTPPGPAEAKSAEVPPSLPSATRQDDEQVKVTTTPASSAKKKAPTSTATPMEGVEGSHSPSSSNNGADLGAATNAASGQGAMLSAEPSLVSLSGVEQDKEAISRHKTAEEKVSSEKNLALCGTVAVRPRLEQNEEWKPPQVTHEFDYPSDEEIVPNPKADFKMAFLPRLGHVRSWFKGADAGTKSSTSTSEEGARSAAPCLPIMTGKGSLSDGDSGYHPDISPRHYTDITSRLPLDRDELLQVASRPGPSTRLKSIALRSVTDGSAEEEGTDDDHNDEESFSDASSSSSLQNLPHSPPYHELAPSELSDREDGLEDLHTAPAHMAIDEVNKDGTASAEASAPTAREMALEEQVKKQGNALNNLTTKLDTFIELMMNKTNNTTNNGAPSPSSPHRVVDPQEKELQDGAVAATQLNDGRQLQEPNTHARQWASPAGASNEAPQPSVLKGYHDFIEDMVTKRFKQLTVDQTPQTSESELEKPYEAWHDRVSFPAGWHPPKFRQFDGTGDAREHLAYFEAACGDTANSSSLLLRQFSGSLTGPAFHWYSRLPVGAIGSWAGMKEVFKKHFVAMKKDFSIVELSQVRQRREESIDEYIIRFCNSYVRLAREMHLEDAIEMCVHGMQQHWSLEVSRREPRTFSALSSAVAATKLEFEKSPQIMELYKNASAFDPTRRFASTSKPINNGGKMKAPAEANATRVFSSTPQGNVPFLGARGDQAGGRQRPSLQELLKKQYIFRRELVKDMFNQLMEHRALNLPEPQRPDQVRMTDNALFCPYHRYVGHVIEDCIAFKEWLQRAVNEKRINLDPEAINPDYHAVNMVSVTPTSTPSQGMEYEDAWVPLSQVESQLSNVVLAAVPMPISQRGATPTACKEEPWSMARRRSYSRNLPPPPRRSTSSTRAPPTILKRFDPSQRRPPSRFVPRSEGDEAFPRRGHVLPTLAQFMPKKKVPTDGTEEVQEEATSSQSSNVVSCNVILDYKDTPSSDSDGVLTPEEQEAFLAEDAMKNLQVEEVNMNLRGGKVLPDPVKTKQARVDKPAAQKELPSHEEAPEGHGEGKTKPHDVDYNIIAHLKRIPALLSVHDALMMVPDLREALVKALQAPELYEVCMAKHRLFSNPLFVNEITFDEEDNIIEDGAHNRPLYVEGNIGVAYLRRILIDPGSAVNILPLRSLKRAGFTEEDLESTDVMICGFDNQGKPTLGAITVKIQMSTFSFKVRFFVIEANTSYSALLGRPWIHKYRVVPSTLHQCLKFLDGNGTQQRIIGNTNPYTIQESHHADAKYYFPVEDSDQKMGRTTPPVDVLVKPGVTSEAEARRLIMPCSPADVQGASSRSRKHAGRRRSSSTAQRQFKHSFPPGAGGSTPTSLGAGSSTPTPSAPLLLKARLPSPTTITLRSTTTPSSETNTSSSTLAHHEPGCLTLGSSAGAQMDSKVPIGSSDAPAPITLRARGARKDEHMPAQGGVVRRRIQEMEEVARGAQSMQPPSLYISMTSPLEVWAIPSLSGSKTQTIFYKVPQVQHCDSIFELPQPRGDTEEALSTMKAEPKMARLMEKAGFTLQRNNRIPPPPAVCEEWWRQAEDLIKRKHKARPKFGLGYINLEGSDEEEEGSRVTCHATFVSSGDDAETSHRGLHRQSYHNGDPSEVEEELGSTSAPPELEDGGQPTVDELVEVNLGTEDDPRPTFVSATLTEEEREGYRCFLMEYRDCFAWNYKEMPGLDPRVATHKLAIDPYHRPVKQPPRRLRPEFEDQVIAEVDKLILAGFIKEAKYTRWLANIVPVEKKNGQVRVCQDFRDLNRACPKDDFPLPITEMVVDSTTGHGALSFMDGSSGYNQIKMDPEDAIDTAFRTPKGNFYYTVMPFGLKNAGATYQRAMTYVLGDLIHQSVECYVEDMVVKTKERQDHKEDLRVVFEHLRRHQLKMNPLKCAFAVQSGLFLGFVVHHRGIEIEPKKIKAILNMPPPCNLKELRALQGKLAYIRRFISNLSGRIQPFSSLMKKGAPFVWDEACQRGFDDIKRYLLSPPVLAAPVKGRPLILYIAAQPASIGALLAQHNDEGKEVACYYLSRTMVGAERNYSPIEKLCLALIFSLKKLRHYMLALQIQLVARADPIRYVLSQPALMGRLGKWALLMMEFDLTFVPQKAIKGQALADFLAAHPIPEDSPLITNLPDEEVFTAELEGPWELYFDGASRTEANSDGTPRRRAGAGLVFKTPRGELPSQGGVLQQ</sequence>
<evidence type="ECO:0000256" key="5">
    <source>
        <dbReference type="ARBA" id="ARBA00023268"/>
    </source>
</evidence>
<keyword evidence="3" id="KW-0540">Nuclease</keyword>
<feature type="region of interest" description="Disordered" evidence="7">
    <location>
        <begin position="2570"/>
        <end position="2606"/>
    </location>
</feature>
<dbReference type="Proteomes" id="UP001231189">
    <property type="component" value="Unassembled WGS sequence"/>
</dbReference>
<dbReference type="InterPro" id="IPR050951">
    <property type="entry name" value="Retrovirus_Pol_polyprotein"/>
</dbReference>
<dbReference type="InterPro" id="IPR021109">
    <property type="entry name" value="Peptidase_aspartic_dom_sf"/>
</dbReference>
<dbReference type="PANTHER" id="PTHR37984:SF5">
    <property type="entry name" value="PROTEIN NYNRIN-LIKE"/>
    <property type="match status" value="1"/>
</dbReference>
<protein>
    <recommendedName>
        <fullName evidence="8">Reverse transcriptase domain-containing protein</fullName>
    </recommendedName>
</protein>
<feature type="compositionally biased region" description="Low complexity" evidence="7">
    <location>
        <begin position="1772"/>
        <end position="1795"/>
    </location>
</feature>
<evidence type="ECO:0000256" key="7">
    <source>
        <dbReference type="SAM" id="MobiDB-lite"/>
    </source>
</evidence>
<gene>
    <name evidence="9" type="ORF">QYE76_006912</name>
</gene>
<keyword evidence="10" id="KW-1185">Reference proteome</keyword>
<dbReference type="CDD" id="cd01647">
    <property type="entry name" value="RT_LTR"/>
    <property type="match status" value="1"/>
</dbReference>
<dbReference type="Pfam" id="PF00078">
    <property type="entry name" value="RVT_1"/>
    <property type="match status" value="1"/>
</dbReference>
<keyword evidence="1" id="KW-0808">Transferase</keyword>
<proteinExistence type="predicted"/>
<dbReference type="SUPFAM" id="SSF50630">
    <property type="entry name" value="Acid proteases"/>
    <property type="match status" value="1"/>
</dbReference>
<feature type="region of interest" description="Disordered" evidence="7">
    <location>
        <begin position="719"/>
        <end position="738"/>
    </location>
</feature>
<dbReference type="Gene3D" id="3.10.10.10">
    <property type="entry name" value="HIV Type 1 Reverse Transcriptase, subunit A, domain 1"/>
    <property type="match status" value="1"/>
</dbReference>
<feature type="region of interest" description="Disordered" evidence="7">
    <location>
        <begin position="1409"/>
        <end position="1449"/>
    </location>
</feature>
<feature type="compositionally biased region" description="Acidic residues" evidence="7">
    <location>
        <begin position="658"/>
        <end position="674"/>
    </location>
</feature>
<feature type="compositionally biased region" description="Polar residues" evidence="7">
    <location>
        <begin position="808"/>
        <end position="819"/>
    </location>
</feature>
<evidence type="ECO:0000256" key="1">
    <source>
        <dbReference type="ARBA" id="ARBA00022679"/>
    </source>
</evidence>
<keyword evidence="5" id="KW-0511">Multifunctional enzyme</keyword>
<feature type="region of interest" description="Disordered" evidence="7">
    <location>
        <begin position="2004"/>
        <end position="2046"/>
    </location>
</feature>
<dbReference type="Pfam" id="PF17919">
    <property type="entry name" value="RT_RNaseH_2"/>
    <property type="match status" value="1"/>
</dbReference>
<feature type="compositionally biased region" description="Basic and acidic residues" evidence="7">
    <location>
        <begin position="1420"/>
        <end position="1449"/>
    </location>
</feature>
<keyword evidence="4" id="KW-0378">Hydrolase</keyword>
<dbReference type="PANTHER" id="PTHR37984">
    <property type="entry name" value="PROTEIN CBG26694"/>
    <property type="match status" value="1"/>
</dbReference>
<feature type="compositionally biased region" description="Low complexity" evidence="7">
    <location>
        <begin position="1283"/>
        <end position="1293"/>
    </location>
</feature>
<keyword evidence="2" id="KW-0548">Nucleotidyltransferase</keyword>
<name>A0AAD8W2N7_LOLMU</name>
<dbReference type="Pfam" id="PF03732">
    <property type="entry name" value="Retrotrans_gag"/>
    <property type="match status" value="1"/>
</dbReference>
<dbReference type="InterPro" id="IPR043502">
    <property type="entry name" value="DNA/RNA_pol_sf"/>
</dbReference>
<feature type="compositionally biased region" description="Polar residues" evidence="7">
    <location>
        <begin position="1747"/>
        <end position="1760"/>
    </location>
</feature>
<dbReference type="InterPro" id="IPR005162">
    <property type="entry name" value="Retrotrans_gag_dom"/>
</dbReference>
<feature type="region of interest" description="Disordered" evidence="7">
    <location>
        <begin position="386"/>
        <end position="466"/>
    </location>
</feature>
<dbReference type="SUPFAM" id="SSF56672">
    <property type="entry name" value="DNA/RNA polymerases"/>
    <property type="match status" value="1"/>
</dbReference>
<dbReference type="InterPro" id="IPR000477">
    <property type="entry name" value="RT_dom"/>
</dbReference>
<feature type="compositionally biased region" description="Basic and acidic residues" evidence="7">
    <location>
        <begin position="608"/>
        <end position="618"/>
    </location>
</feature>
<evidence type="ECO:0000256" key="3">
    <source>
        <dbReference type="ARBA" id="ARBA00022722"/>
    </source>
</evidence>
<dbReference type="EMBL" id="JAUUTY010000005">
    <property type="protein sequence ID" value="KAK1632597.1"/>
    <property type="molecule type" value="Genomic_DNA"/>
</dbReference>